<gene>
    <name evidence="1" type="ORF">ABIC55_002839</name>
</gene>
<keyword evidence="1" id="KW-0560">Oxidoreductase</keyword>
<accession>A0ABV2K9I5</accession>
<dbReference type="Proteomes" id="UP001549104">
    <property type="component" value="Unassembled WGS sequence"/>
</dbReference>
<sequence>MMNINCDNGGISMNESIKQTVATLTYISVERVMGWYDQKTKRTVHSIHLYTDSISTSRNTFRLEHVHDMSYKPFSSGAGFFYLHTTQGVFTYEVDTDPTYFIRTYQSLPR</sequence>
<comment type="caution">
    <text evidence="1">The sequence shown here is derived from an EMBL/GenBank/DDBJ whole genome shotgun (WGS) entry which is preliminary data.</text>
</comment>
<dbReference type="RefSeq" id="WP_067207112.1">
    <property type="nucleotide sequence ID" value="NZ_JBEPME010000004.1"/>
</dbReference>
<reference evidence="1 2" key="1">
    <citation type="submission" date="2024-06" db="EMBL/GenBank/DDBJ databases">
        <title>Sorghum-associated microbial communities from plants grown in Nebraska, USA.</title>
        <authorList>
            <person name="Schachtman D."/>
        </authorList>
    </citation>
    <scope>NUCLEOTIDE SEQUENCE [LARGE SCALE GENOMIC DNA]</scope>
    <source>
        <strain evidence="1 2">1288</strain>
    </source>
</reference>
<dbReference type="GO" id="GO:0051213">
    <property type="term" value="F:dioxygenase activity"/>
    <property type="evidence" value="ECO:0007669"/>
    <property type="project" value="UniProtKB-KW"/>
</dbReference>
<keyword evidence="1" id="KW-0223">Dioxygenase</keyword>
<proteinExistence type="predicted"/>
<name>A0ABV2K9I5_SPOPS</name>
<keyword evidence="2" id="KW-1185">Reference proteome</keyword>
<dbReference type="EMBL" id="JBEPME010000004">
    <property type="protein sequence ID" value="MET3657742.1"/>
    <property type="molecule type" value="Genomic_DNA"/>
</dbReference>
<evidence type="ECO:0000313" key="2">
    <source>
        <dbReference type="Proteomes" id="UP001549104"/>
    </source>
</evidence>
<organism evidence="1 2">
    <name type="scientific">Sporosarcina psychrophila</name>
    <name type="common">Bacillus psychrophilus</name>
    <dbReference type="NCBI Taxonomy" id="1476"/>
    <lineage>
        <taxon>Bacteria</taxon>
        <taxon>Bacillati</taxon>
        <taxon>Bacillota</taxon>
        <taxon>Bacilli</taxon>
        <taxon>Bacillales</taxon>
        <taxon>Caryophanaceae</taxon>
        <taxon>Sporosarcina</taxon>
    </lineage>
</organism>
<evidence type="ECO:0000313" key="1">
    <source>
        <dbReference type="EMBL" id="MET3657742.1"/>
    </source>
</evidence>
<protein>
    <submittedName>
        <fullName evidence="1">Cupin superfamily acireductone dioxygenase involved in methionine salvage</fullName>
    </submittedName>
</protein>